<proteinExistence type="predicted"/>
<comment type="caution">
    <text evidence="1">The sequence shown here is derived from an EMBL/GenBank/DDBJ whole genome shotgun (WGS) entry which is preliminary data.</text>
</comment>
<sequence>MRLFNRIQASIHDIYWENQCTDHLMTDELRREEGEPLPLSVADVMETLVWKVLK</sequence>
<dbReference type="Proteomes" id="UP000022433">
    <property type="component" value="Unassembled WGS sequence"/>
</dbReference>
<accession>A0AAN4N1K1</accession>
<name>A0AAN4N1K1_BACFG</name>
<evidence type="ECO:0000313" key="2">
    <source>
        <dbReference type="Proteomes" id="UP000022433"/>
    </source>
</evidence>
<protein>
    <submittedName>
        <fullName evidence="1">Uncharacterized protein</fullName>
    </submittedName>
</protein>
<dbReference type="AlphaFoldDB" id="A0AAN4N1K1"/>
<reference evidence="1 2" key="1">
    <citation type="submission" date="2014-02" db="EMBL/GenBank/DDBJ databases">
        <authorList>
            <person name="Sears C."/>
            <person name="Carroll K."/>
            <person name="Sack B.R."/>
            <person name="Qadri F."/>
            <person name="Myers L.L."/>
            <person name="Chung G.-T."/>
            <person name="Escheverria P."/>
            <person name="Fraser C.M."/>
            <person name="Sadzewicz L."/>
            <person name="Shefchek K.A."/>
            <person name="Tallon L."/>
            <person name="Das S.P."/>
            <person name="Daugherty S."/>
            <person name="Mongodin E.F."/>
        </authorList>
    </citation>
    <scope>NUCLEOTIDE SEQUENCE [LARGE SCALE GENOMIC DNA]</scope>
    <source>
        <strain evidence="1 2">1007-1-F #10</strain>
    </source>
</reference>
<dbReference type="EMBL" id="JGEA01000015">
    <property type="protein sequence ID" value="EYA15674.1"/>
    <property type="molecule type" value="Genomic_DNA"/>
</dbReference>
<organism evidence="1 2">
    <name type="scientific">Bacteroides fragilis str. 1007-1-F #10</name>
    <dbReference type="NCBI Taxonomy" id="1339295"/>
    <lineage>
        <taxon>Bacteria</taxon>
        <taxon>Pseudomonadati</taxon>
        <taxon>Bacteroidota</taxon>
        <taxon>Bacteroidia</taxon>
        <taxon>Bacteroidales</taxon>
        <taxon>Bacteroidaceae</taxon>
        <taxon>Bacteroides</taxon>
    </lineage>
</organism>
<evidence type="ECO:0000313" key="1">
    <source>
        <dbReference type="EMBL" id="EYA15674.1"/>
    </source>
</evidence>
<gene>
    <name evidence="1" type="ORF">M104_1345</name>
</gene>